<keyword evidence="2" id="KW-0521">NADP</keyword>
<organism evidence="7 8">
    <name type="scientific">Hortaea werneckii</name>
    <name type="common">Black yeast</name>
    <name type="synonym">Cladosporium werneckii</name>
    <dbReference type="NCBI Taxonomy" id="91943"/>
    <lineage>
        <taxon>Eukaryota</taxon>
        <taxon>Fungi</taxon>
        <taxon>Dikarya</taxon>
        <taxon>Ascomycota</taxon>
        <taxon>Pezizomycotina</taxon>
        <taxon>Dothideomycetes</taxon>
        <taxon>Dothideomycetidae</taxon>
        <taxon>Mycosphaerellales</taxon>
        <taxon>Teratosphaeriaceae</taxon>
        <taxon>Hortaea</taxon>
    </lineage>
</organism>
<dbReference type="AlphaFoldDB" id="A0A3M7CJQ1"/>
<sequence length="343" mass="38302">MALPDHFQLNTGAQIPGVGLGTWKSAPGEVRSAVAFALRDGYRHIDAAFEVGQGLRDSGVPRQDIFLTSKLWNTHHPNVQEGLQQSLDALGVDYLDLYVSHSAELLRPSMTVQILTFAFQLIHWPVRLVPSHGLMLKSVINEVWPSQNETHPLLPTNPDGSRAVDRSWDMSKTWLQMEEVYKTGKARAIGVANWSVPYLEALSKSWNIVPAVNQVELHPFLPQHELKRWCKEKGILLEAYSPLGSSGAPLQSDPAIQALATKYSVQPATILISYHVNQGVVVLPKSVTEARITQNRRVIKFEKEDLMMLDSLASQEGKAKRLNTPLWGFDLGFDDWYGPVARQ</sequence>
<dbReference type="EMBL" id="QWIN01000403">
    <property type="protein sequence ID" value="RMY52331.1"/>
    <property type="molecule type" value="Genomic_DNA"/>
</dbReference>
<evidence type="ECO:0000256" key="3">
    <source>
        <dbReference type="ARBA" id="ARBA00023002"/>
    </source>
</evidence>
<evidence type="ECO:0000259" key="6">
    <source>
        <dbReference type="Pfam" id="PF00248"/>
    </source>
</evidence>
<evidence type="ECO:0000313" key="8">
    <source>
        <dbReference type="Proteomes" id="UP000270230"/>
    </source>
</evidence>
<evidence type="ECO:0000313" key="7">
    <source>
        <dbReference type="EMBL" id="RMY52331.1"/>
    </source>
</evidence>
<name>A0A3M7CJQ1_HORWE</name>
<comment type="similarity">
    <text evidence="1">Belongs to the aldo/keto reductase family.</text>
</comment>
<dbReference type="InterPro" id="IPR036812">
    <property type="entry name" value="NAD(P)_OxRdtase_dom_sf"/>
</dbReference>
<dbReference type="OrthoDB" id="416253at2759"/>
<dbReference type="PANTHER" id="PTHR43827">
    <property type="entry name" value="2,5-DIKETO-D-GLUCONIC ACID REDUCTASE"/>
    <property type="match status" value="1"/>
</dbReference>
<evidence type="ECO:0000256" key="4">
    <source>
        <dbReference type="PIRSR" id="PIRSR000097-2"/>
    </source>
</evidence>
<comment type="caution">
    <text evidence="7">The sequence shown here is derived from an EMBL/GenBank/DDBJ whole genome shotgun (WGS) entry which is preliminary data.</text>
</comment>
<evidence type="ECO:0000256" key="1">
    <source>
        <dbReference type="ARBA" id="ARBA00007905"/>
    </source>
</evidence>
<feature type="site" description="Lowers pKa of active site Tyr" evidence="5">
    <location>
        <position position="70"/>
    </location>
</feature>
<protein>
    <recommendedName>
        <fullName evidence="6">NADP-dependent oxidoreductase domain-containing protein</fullName>
    </recommendedName>
</protein>
<dbReference type="InterPro" id="IPR020471">
    <property type="entry name" value="AKR"/>
</dbReference>
<dbReference type="GO" id="GO:0016616">
    <property type="term" value="F:oxidoreductase activity, acting on the CH-OH group of donors, NAD or NADP as acceptor"/>
    <property type="evidence" value="ECO:0007669"/>
    <property type="project" value="UniProtKB-ARBA"/>
</dbReference>
<reference evidence="7 8" key="1">
    <citation type="journal article" date="2018" name="BMC Genomics">
        <title>Genomic evidence for intraspecific hybridization in a clonal and extremely halotolerant yeast.</title>
        <authorList>
            <person name="Gostincar C."/>
            <person name="Stajich J.E."/>
            <person name="Zupancic J."/>
            <person name="Zalar P."/>
            <person name="Gunde-Cimerman N."/>
        </authorList>
    </citation>
    <scope>NUCLEOTIDE SEQUENCE [LARGE SCALE GENOMIC DNA]</scope>
    <source>
        <strain evidence="7 8">EXF-151</strain>
    </source>
</reference>
<dbReference type="Pfam" id="PF00248">
    <property type="entry name" value="Aldo_ket_red"/>
    <property type="match status" value="1"/>
</dbReference>
<dbReference type="InterPro" id="IPR023210">
    <property type="entry name" value="NADP_OxRdtase_dom"/>
</dbReference>
<proteinExistence type="inferred from homology"/>
<gene>
    <name evidence="7" type="ORF">D0865_05850</name>
</gene>
<feature type="domain" description="NADP-dependent oxidoreductase" evidence="6">
    <location>
        <begin position="19"/>
        <end position="312"/>
    </location>
</feature>
<dbReference type="PANTHER" id="PTHR43827:SF3">
    <property type="entry name" value="NADP-DEPENDENT OXIDOREDUCTASE DOMAIN-CONTAINING PROTEIN"/>
    <property type="match status" value="1"/>
</dbReference>
<keyword evidence="3" id="KW-0560">Oxidoreductase</keyword>
<evidence type="ECO:0000256" key="5">
    <source>
        <dbReference type="PIRSR" id="PIRSR000097-3"/>
    </source>
</evidence>
<evidence type="ECO:0000256" key="2">
    <source>
        <dbReference type="ARBA" id="ARBA00022857"/>
    </source>
</evidence>
<dbReference type="Proteomes" id="UP000270230">
    <property type="component" value="Unassembled WGS sequence"/>
</dbReference>
<dbReference type="SUPFAM" id="SSF51430">
    <property type="entry name" value="NAD(P)-linked oxidoreductase"/>
    <property type="match status" value="1"/>
</dbReference>
<feature type="binding site" evidence="4">
    <location>
        <position position="123"/>
    </location>
    <ligand>
        <name>substrate</name>
    </ligand>
</feature>
<dbReference type="PIRSF" id="PIRSF000097">
    <property type="entry name" value="AKR"/>
    <property type="match status" value="1"/>
</dbReference>
<dbReference type="PRINTS" id="PR00069">
    <property type="entry name" value="ALDKETRDTASE"/>
</dbReference>
<accession>A0A3M7CJQ1</accession>
<dbReference type="Gene3D" id="3.20.20.100">
    <property type="entry name" value="NADP-dependent oxidoreductase domain"/>
    <property type="match status" value="1"/>
</dbReference>